<feature type="transmembrane region" description="Helical" evidence="2">
    <location>
        <begin position="82"/>
        <end position="98"/>
    </location>
</feature>
<keyword evidence="4" id="KW-0808">Transferase</keyword>
<dbReference type="Pfam" id="PF00781">
    <property type="entry name" value="DAGK_cat"/>
    <property type="match status" value="1"/>
</dbReference>
<gene>
    <name evidence="4" type="ORF">FNH06_00130</name>
</gene>
<reference evidence="4 5" key="1">
    <citation type="submission" date="2019-07" db="EMBL/GenBank/DDBJ databases">
        <title>New species of Amycolatopsis and Streptomyces.</title>
        <authorList>
            <person name="Duangmal K."/>
            <person name="Teo W.F.A."/>
            <person name="Lipun K."/>
        </authorList>
    </citation>
    <scope>NUCLEOTIDE SEQUENCE [LARGE SCALE GENOMIC DNA]</scope>
    <source>
        <strain evidence="4 5">JCM 30562</strain>
    </source>
</reference>
<sequence>MAGRAPGAGTRGVRGGAHAVPPPAPRRRVAAAAALLCLPAAAAVVVWSLVRNPLQLALGLALIVVAVVAAWSALLHRGVARLPPAIAAVVALAATAALPETRVLAVLAAVTGLAVLSTAAARVAIARDLAPATTARAVGPARRGVLLMNPRSGGGKAERFELEKKARALGVTPIVLRRGDDLRQLAEQAVADGADVLGMAGGDGSQALVADVARRHGIAFLCVPAGTRNHFALDLGLDREDVAAGLAAFGDAVERRIDLALLGDRVFVNNVSLGVYATVVQSDAYRDAKLTTTTQLLPELLGPDARGFDLRLTRPDGSAARSPDVVLVSNGTYHLHSLAGFGTRSRLDAGLLGVVTLTVERARDVTALLSAEAAGNLRRFRGYREWTVREFEIGSGQPLLDVGVDGEALRLPPPLRFRSLPSALRVRTPAGAAGAAVAPHAGPVEAVRALWRVLCGRPARRRA</sequence>
<feature type="region of interest" description="Disordered" evidence="1">
    <location>
        <begin position="1"/>
        <end position="21"/>
    </location>
</feature>
<organism evidence="4 5">
    <name type="scientific">Amycolatopsis acidiphila</name>
    <dbReference type="NCBI Taxonomy" id="715473"/>
    <lineage>
        <taxon>Bacteria</taxon>
        <taxon>Bacillati</taxon>
        <taxon>Actinomycetota</taxon>
        <taxon>Actinomycetes</taxon>
        <taxon>Pseudonocardiales</taxon>
        <taxon>Pseudonocardiaceae</taxon>
        <taxon>Amycolatopsis</taxon>
    </lineage>
</organism>
<dbReference type="SMART" id="SM00046">
    <property type="entry name" value="DAGKc"/>
    <property type="match status" value="1"/>
</dbReference>
<feature type="domain" description="DAGKc" evidence="3">
    <location>
        <begin position="139"/>
        <end position="266"/>
    </location>
</feature>
<keyword evidence="2" id="KW-0812">Transmembrane</keyword>
<keyword evidence="2" id="KW-1133">Transmembrane helix</keyword>
<keyword evidence="5" id="KW-1185">Reference proteome</keyword>
<dbReference type="OrthoDB" id="3208200at2"/>
<dbReference type="SUPFAM" id="SSF111331">
    <property type="entry name" value="NAD kinase/diacylglycerol kinase-like"/>
    <property type="match status" value="1"/>
</dbReference>
<dbReference type="Gene3D" id="3.40.50.10330">
    <property type="entry name" value="Probable inorganic polyphosphate/atp-NAD kinase, domain 1"/>
    <property type="match status" value="1"/>
</dbReference>
<comment type="caution">
    <text evidence="4">The sequence shown here is derived from an EMBL/GenBank/DDBJ whole genome shotgun (WGS) entry which is preliminary data.</text>
</comment>
<evidence type="ECO:0000313" key="4">
    <source>
        <dbReference type="EMBL" id="TVT25888.1"/>
    </source>
</evidence>
<name>A0A558ANQ5_9PSEU</name>
<dbReference type="GO" id="GO:0016301">
    <property type="term" value="F:kinase activity"/>
    <property type="evidence" value="ECO:0007669"/>
    <property type="project" value="UniProtKB-KW"/>
</dbReference>
<dbReference type="Proteomes" id="UP000318578">
    <property type="component" value="Unassembled WGS sequence"/>
</dbReference>
<feature type="transmembrane region" description="Helical" evidence="2">
    <location>
        <begin position="104"/>
        <end position="125"/>
    </location>
</feature>
<dbReference type="Gene3D" id="2.60.200.40">
    <property type="match status" value="1"/>
</dbReference>
<proteinExistence type="predicted"/>
<feature type="transmembrane region" description="Helical" evidence="2">
    <location>
        <begin position="29"/>
        <end position="50"/>
    </location>
</feature>
<keyword evidence="4" id="KW-0418">Kinase</keyword>
<evidence type="ECO:0000256" key="2">
    <source>
        <dbReference type="SAM" id="Phobius"/>
    </source>
</evidence>
<protein>
    <submittedName>
        <fullName evidence="4">Diacylglycerol kinase</fullName>
    </submittedName>
</protein>
<evidence type="ECO:0000256" key="1">
    <source>
        <dbReference type="SAM" id="MobiDB-lite"/>
    </source>
</evidence>
<keyword evidence="2" id="KW-0472">Membrane</keyword>
<evidence type="ECO:0000259" key="3">
    <source>
        <dbReference type="PROSITE" id="PS50146"/>
    </source>
</evidence>
<evidence type="ECO:0000313" key="5">
    <source>
        <dbReference type="Proteomes" id="UP000318578"/>
    </source>
</evidence>
<dbReference type="AlphaFoldDB" id="A0A558ANQ5"/>
<feature type="transmembrane region" description="Helical" evidence="2">
    <location>
        <begin position="56"/>
        <end position="75"/>
    </location>
</feature>
<dbReference type="PROSITE" id="PS50146">
    <property type="entry name" value="DAGK"/>
    <property type="match status" value="1"/>
</dbReference>
<dbReference type="InterPro" id="IPR016064">
    <property type="entry name" value="NAD/diacylglycerol_kinase_sf"/>
</dbReference>
<accession>A0A558ANQ5</accession>
<dbReference type="InterPro" id="IPR017438">
    <property type="entry name" value="ATP-NAD_kinase_N"/>
</dbReference>
<dbReference type="InterPro" id="IPR001206">
    <property type="entry name" value="Diacylglycerol_kinase_cat_dom"/>
</dbReference>
<dbReference type="EMBL" id="VJZA01000001">
    <property type="protein sequence ID" value="TVT25888.1"/>
    <property type="molecule type" value="Genomic_DNA"/>
</dbReference>